<name>A0A0C3C8L2_HEBCY</name>
<reference evidence="2" key="2">
    <citation type="submission" date="2015-01" db="EMBL/GenBank/DDBJ databases">
        <title>Evolutionary Origins and Diversification of the Mycorrhizal Mutualists.</title>
        <authorList>
            <consortium name="DOE Joint Genome Institute"/>
            <consortium name="Mycorrhizal Genomics Consortium"/>
            <person name="Kohler A."/>
            <person name="Kuo A."/>
            <person name="Nagy L.G."/>
            <person name="Floudas D."/>
            <person name="Copeland A."/>
            <person name="Barry K.W."/>
            <person name="Cichocki N."/>
            <person name="Veneault-Fourrey C."/>
            <person name="LaButti K."/>
            <person name="Lindquist E.A."/>
            <person name="Lipzen A."/>
            <person name="Lundell T."/>
            <person name="Morin E."/>
            <person name="Murat C."/>
            <person name="Riley R."/>
            <person name="Ohm R."/>
            <person name="Sun H."/>
            <person name="Tunlid A."/>
            <person name="Henrissat B."/>
            <person name="Grigoriev I.V."/>
            <person name="Hibbett D.S."/>
            <person name="Martin F."/>
        </authorList>
    </citation>
    <scope>NUCLEOTIDE SEQUENCE [LARGE SCALE GENOMIC DNA]</scope>
    <source>
        <strain evidence="2">h7</strain>
    </source>
</reference>
<accession>A0A0C3C8L2</accession>
<evidence type="ECO:0000313" key="1">
    <source>
        <dbReference type="EMBL" id="KIM39936.1"/>
    </source>
</evidence>
<sequence>MIDVPPEIWLQIAHFIPDELLGTPQLMAVCRTFFELRLDARWNNVVILTSGVHHPTKLLERISEPIITRRVRRLMLFLHLEEQAFHSRGYKKPLPRFWRKFVHAFHDLSKELRRSPVAPRKIRTFDDVLDAILALSPNFSALQELMVDCWNLPSSPLLSKFLTNLWVPIQANLRILSFGGNLHEYRILIESKPDFQALKELQIDFNSRNRITQQFSDRVTLLEVVVPFVQALKPQLESLRVSSSATLEFSAFFTQLGPFPALDVLDIHRYYNFCPIQAETLQHAVTLKPFTLQIISNRRLVQCFMDSQCLSHLQTLTIEEGAATGLKVIQRFIQRASVTLEEICIETRYLQISEAITIIKALSLCPNLISLKMNATQLTVQLLNLLASHLPRLRRLSISCQERRRSGWLYDYSFFYVLKNYSHIHWALKDLSLYGPSSSQPFDNETMHTIALQIPSLDSFFGRGHMNLP</sequence>
<dbReference type="HOGENOM" id="CLU_028894_1_0_1"/>
<evidence type="ECO:0000313" key="2">
    <source>
        <dbReference type="Proteomes" id="UP000053424"/>
    </source>
</evidence>
<evidence type="ECO:0008006" key="3">
    <source>
        <dbReference type="Google" id="ProtNLM"/>
    </source>
</evidence>
<organism evidence="1 2">
    <name type="scientific">Hebeloma cylindrosporum</name>
    <dbReference type="NCBI Taxonomy" id="76867"/>
    <lineage>
        <taxon>Eukaryota</taxon>
        <taxon>Fungi</taxon>
        <taxon>Dikarya</taxon>
        <taxon>Basidiomycota</taxon>
        <taxon>Agaricomycotina</taxon>
        <taxon>Agaricomycetes</taxon>
        <taxon>Agaricomycetidae</taxon>
        <taxon>Agaricales</taxon>
        <taxon>Agaricineae</taxon>
        <taxon>Hymenogastraceae</taxon>
        <taxon>Hebeloma</taxon>
    </lineage>
</organism>
<dbReference type="Gene3D" id="3.80.10.10">
    <property type="entry name" value="Ribonuclease Inhibitor"/>
    <property type="match status" value="1"/>
</dbReference>
<gene>
    <name evidence="1" type="ORF">M413DRAFT_29090</name>
</gene>
<dbReference type="Proteomes" id="UP000053424">
    <property type="component" value="Unassembled WGS sequence"/>
</dbReference>
<dbReference type="EMBL" id="KN831784">
    <property type="protein sequence ID" value="KIM39936.1"/>
    <property type="molecule type" value="Genomic_DNA"/>
</dbReference>
<dbReference type="SUPFAM" id="SSF52047">
    <property type="entry name" value="RNI-like"/>
    <property type="match status" value="1"/>
</dbReference>
<dbReference type="AlphaFoldDB" id="A0A0C3C8L2"/>
<reference evidence="1 2" key="1">
    <citation type="submission" date="2014-04" db="EMBL/GenBank/DDBJ databases">
        <authorList>
            <consortium name="DOE Joint Genome Institute"/>
            <person name="Kuo A."/>
            <person name="Gay G."/>
            <person name="Dore J."/>
            <person name="Kohler A."/>
            <person name="Nagy L.G."/>
            <person name="Floudas D."/>
            <person name="Copeland A."/>
            <person name="Barry K.W."/>
            <person name="Cichocki N."/>
            <person name="Veneault-Fourrey C."/>
            <person name="LaButti K."/>
            <person name="Lindquist E.A."/>
            <person name="Lipzen A."/>
            <person name="Lundell T."/>
            <person name="Morin E."/>
            <person name="Murat C."/>
            <person name="Sun H."/>
            <person name="Tunlid A."/>
            <person name="Henrissat B."/>
            <person name="Grigoriev I.V."/>
            <person name="Hibbett D.S."/>
            <person name="Martin F."/>
            <person name="Nordberg H.P."/>
            <person name="Cantor M.N."/>
            <person name="Hua S.X."/>
        </authorList>
    </citation>
    <scope>NUCLEOTIDE SEQUENCE [LARGE SCALE GENOMIC DNA]</scope>
    <source>
        <strain evidence="2">h7</strain>
    </source>
</reference>
<dbReference type="InterPro" id="IPR032675">
    <property type="entry name" value="LRR_dom_sf"/>
</dbReference>
<keyword evidence="2" id="KW-1185">Reference proteome</keyword>
<dbReference type="OrthoDB" id="3071584at2759"/>
<protein>
    <recommendedName>
        <fullName evidence="3">F-box domain-containing protein</fullName>
    </recommendedName>
</protein>
<proteinExistence type="predicted"/>